<name>A0ABR1B8G7_POLSC</name>
<dbReference type="Proteomes" id="UP001359485">
    <property type="component" value="Unassembled WGS sequence"/>
</dbReference>
<keyword evidence="3" id="KW-1185">Reference proteome</keyword>
<sequence length="90" mass="10571">MAIRDGQKKGKTSLREIPGSTCKMCPSPFQKELKRVIRNPENSKRVEKNNHTKVEHLKKKKQLEITRITIIDVRIEPFHHLTKTLKSSRR</sequence>
<accession>A0ABR1B8G7</accession>
<proteinExistence type="predicted"/>
<dbReference type="EMBL" id="JAWJWF010000003">
    <property type="protein sequence ID" value="KAK6635464.1"/>
    <property type="molecule type" value="Genomic_DNA"/>
</dbReference>
<evidence type="ECO:0000256" key="1">
    <source>
        <dbReference type="SAM" id="MobiDB-lite"/>
    </source>
</evidence>
<evidence type="ECO:0000313" key="3">
    <source>
        <dbReference type="Proteomes" id="UP001359485"/>
    </source>
</evidence>
<protein>
    <submittedName>
        <fullName evidence="2">Uncharacterized protein</fullName>
    </submittedName>
</protein>
<organism evidence="2 3">
    <name type="scientific">Polyplax serrata</name>
    <name type="common">Common mouse louse</name>
    <dbReference type="NCBI Taxonomy" id="468196"/>
    <lineage>
        <taxon>Eukaryota</taxon>
        <taxon>Metazoa</taxon>
        <taxon>Ecdysozoa</taxon>
        <taxon>Arthropoda</taxon>
        <taxon>Hexapoda</taxon>
        <taxon>Insecta</taxon>
        <taxon>Pterygota</taxon>
        <taxon>Neoptera</taxon>
        <taxon>Paraneoptera</taxon>
        <taxon>Psocodea</taxon>
        <taxon>Troctomorpha</taxon>
        <taxon>Phthiraptera</taxon>
        <taxon>Anoplura</taxon>
        <taxon>Polyplacidae</taxon>
        <taxon>Polyplax</taxon>
    </lineage>
</organism>
<feature type="region of interest" description="Disordered" evidence="1">
    <location>
        <begin position="1"/>
        <end position="25"/>
    </location>
</feature>
<evidence type="ECO:0000313" key="2">
    <source>
        <dbReference type="EMBL" id="KAK6635464.1"/>
    </source>
</evidence>
<comment type="caution">
    <text evidence="2">The sequence shown here is derived from an EMBL/GenBank/DDBJ whole genome shotgun (WGS) entry which is preliminary data.</text>
</comment>
<gene>
    <name evidence="2" type="ORF">RUM44_000715</name>
</gene>
<reference evidence="2 3" key="1">
    <citation type="submission" date="2023-09" db="EMBL/GenBank/DDBJ databases">
        <title>Genomes of two closely related lineages of the louse Polyplax serrata with different host specificities.</title>
        <authorList>
            <person name="Martinu J."/>
            <person name="Tarabai H."/>
            <person name="Stefka J."/>
            <person name="Hypsa V."/>
        </authorList>
    </citation>
    <scope>NUCLEOTIDE SEQUENCE [LARGE SCALE GENOMIC DNA]</scope>
    <source>
        <strain evidence="2">98ZLc_SE</strain>
    </source>
</reference>